<dbReference type="Gene3D" id="3.60.15.10">
    <property type="entry name" value="Ribonuclease Z/Hydroxyacylglutathione hydrolase-like"/>
    <property type="match status" value="1"/>
</dbReference>
<gene>
    <name evidence="1" type="ORF">IAC50_05670</name>
</gene>
<accession>A0A9D1I2Z3</accession>
<organism evidence="1 2">
    <name type="scientific">Candidatus Allocopromorpha excrementigallinarum</name>
    <dbReference type="NCBI Taxonomy" id="2840742"/>
    <lineage>
        <taxon>Bacteria</taxon>
        <taxon>Bacillati</taxon>
        <taxon>Bacillota</taxon>
        <taxon>Clostridia</taxon>
        <taxon>Eubacteriales</taxon>
        <taxon>Eubacteriaceae</taxon>
        <taxon>Eubacteriaceae incertae sedis</taxon>
        <taxon>Candidatus Allocopromorpha</taxon>
    </lineage>
</organism>
<protein>
    <submittedName>
        <fullName evidence="1">MBL fold metallo-hydrolase</fullName>
    </submittedName>
</protein>
<comment type="caution">
    <text evidence="1">The sequence shown here is derived from an EMBL/GenBank/DDBJ whole genome shotgun (WGS) entry which is preliminary data.</text>
</comment>
<evidence type="ECO:0000313" key="2">
    <source>
        <dbReference type="Proteomes" id="UP000824090"/>
    </source>
</evidence>
<evidence type="ECO:0000313" key="1">
    <source>
        <dbReference type="EMBL" id="HIU25965.1"/>
    </source>
</evidence>
<dbReference type="EMBL" id="DVMP01000102">
    <property type="protein sequence ID" value="HIU25965.1"/>
    <property type="molecule type" value="Genomic_DNA"/>
</dbReference>
<proteinExistence type="predicted"/>
<dbReference type="Proteomes" id="UP000824090">
    <property type="component" value="Unassembled WGS sequence"/>
</dbReference>
<reference evidence="1" key="1">
    <citation type="submission" date="2020-10" db="EMBL/GenBank/DDBJ databases">
        <authorList>
            <person name="Gilroy R."/>
        </authorList>
    </citation>
    <scope>NUCLEOTIDE SEQUENCE</scope>
    <source>
        <strain evidence="1">ChiHcec3-6078</strain>
    </source>
</reference>
<reference evidence="1" key="2">
    <citation type="journal article" date="2021" name="PeerJ">
        <title>Extensive microbial diversity within the chicken gut microbiome revealed by metagenomics and culture.</title>
        <authorList>
            <person name="Gilroy R."/>
            <person name="Ravi A."/>
            <person name="Getino M."/>
            <person name="Pursley I."/>
            <person name="Horton D.L."/>
            <person name="Alikhan N.F."/>
            <person name="Baker D."/>
            <person name="Gharbi K."/>
            <person name="Hall N."/>
            <person name="Watson M."/>
            <person name="Adriaenssens E.M."/>
            <person name="Foster-Nyarko E."/>
            <person name="Jarju S."/>
            <person name="Secka A."/>
            <person name="Antonio M."/>
            <person name="Oren A."/>
            <person name="Chaudhuri R.R."/>
            <person name="La Ragione R."/>
            <person name="Hildebrand F."/>
            <person name="Pallen M.J."/>
        </authorList>
    </citation>
    <scope>NUCLEOTIDE SEQUENCE</scope>
    <source>
        <strain evidence="1">ChiHcec3-6078</strain>
    </source>
</reference>
<dbReference type="InterPro" id="IPR036866">
    <property type="entry name" value="RibonucZ/Hydroxyglut_hydro"/>
</dbReference>
<name>A0A9D1I2Z3_9FIRM</name>
<sequence>MKIKTEIFHGNDSALFFKGNGQKILVDGIYGGTRRMGESVRDLGMSDMPEEYLAMAEEGKGIFKSPDILLFTHTHRDHYNEALVSRYMSRFPGAKIFVPGRDESGLEPEKKGERCWSLKSGLAEISVLEADHLDLGESLRKFQNIENRSFIISFGEERFMVAGDSVLDESLLKVMKDNRLDNITYIFVNVIHLLIRKHIDFLKELKPGGVILYHLPEPEDDTMNYLRLAERAETRFPRELPPLMRAEHMSWLKL</sequence>
<dbReference type="SUPFAM" id="SSF56281">
    <property type="entry name" value="Metallo-hydrolase/oxidoreductase"/>
    <property type="match status" value="1"/>
</dbReference>
<dbReference type="AlphaFoldDB" id="A0A9D1I2Z3"/>